<gene>
    <name evidence="2" type="ORF">GCM10007971_26940</name>
</gene>
<name>A0A917Y0P8_9BACI</name>
<comment type="caution">
    <text evidence="2">The sequence shown here is derived from an EMBL/GenBank/DDBJ whole genome shotgun (WGS) entry which is preliminary data.</text>
</comment>
<dbReference type="RefSeq" id="WP_188858187.1">
    <property type="nucleotide sequence ID" value="NZ_BMOS01000021.1"/>
</dbReference>
<dbReference type="AlphaFoldDB" id="A0A917Y0P8"/>
<keyword evidence="1" id="KW-0472">Membrane</keyword>
<evidence type="ECO:0000313" key="3">
    <source>
        <dbReference type="Proteomes" id="UP000624041"/>
    </source>
</evidence>
<reference evidence="2" key="2">
    <citation type="submission" date="2020-09" db="EMBL/GenBank/DDBJ databases">
        <authorList>
            <person name="Sun Q."/>
            <person name="Ohkuma M."/>
        </authorList>
    </citation>
    <scope>NUCLEOTIDE SEQUENCE</scope>
    <source>
        <strain evidence="2">JCM 17251</strain>
    </source>
</reference>
<organism evidence="2 3">
    <name type="scientific">Oceanobacillus indicireducens</name>
    <dbReference type="NCBI Taxonomy" id="1004261"/>
    <lineage>
        <taxon>Bacteria</taxon>
        <taxon>Bacillati</taxon>
        <taxon>Bacillota</taxon>
        <taxon>Bacilli</taxon>
        <taxon>Bacillales</taxon>
        <taxon>Bacillaceae</taxon>
        <taxon>Oceanobacillus</taxon>
    </lineage>
</organism>
<feature type="transmembrane region" description="Helical" evidence="1">
    <location>
        <begin position="47"/>
        <end position="68"/>
    </location>
</feature>
<accession>A0A917Y0P8</accession>
<evidence type="ECO:0000256" key="1">
    <source>
        <dbReference type="SAM" id="Phobius"/>
    </source>
</evidence>
<keyword evidence="1" id="KW-0812">Transmembrane</keyword>
<sequence length="104" mass="12467">MEDKKQIKNRLNKELENIRFTKQTDVLKKVYRPTWKDKLHQLWNKEISIPILPVSSAVVILLFGYGFFTISEFNNQDEYPYETIEIGGNTYWKAEVERRLVNEE</sequence>
<keyword evidence="3" id="KW-1185">Reference proteome</keyword>
<evidence type="ECO:0008006" key="4">
    <source>
        <dbReference type="Google" id="ProtNLM"/>
    </source>
</evidence>
<dbReference type="EMBL" id="BMOS01000021">
    <property type="protein sequence ID" value="GGN61684.1"/>
    <property type="molecule type" value="Genomic_DNA"/>
</dbReference>
<protein>
    <recommendedName>
        <fullName evidence="4">DUF3619 family protein</fullName>
    </recommendedName>
</protein>
<reference evidence="2" key="1">
    <citation type="journal article" date="2014" name="Int. J. Syst. Evol. Microbiol.">
        <title>Complete genome sequence of Corynebacterium casei LMG S-19264T (=DSM 44701T), isolated from a smear-ripened cheese.</title>
        <authorList>
            <consortium name="US DOE Joint Genome Institute (JGI-PGF)"/>
            <person name="Walter F."/>
            <person name="Albersmeier A."/>
            <person name="Kalinowski J."/>
            <person name="Ruckert C."/>
        </authorList>
    </citation>
    <scope>NUCLEOTIDE SEQUENCE</scope>
    <source>
        <strain evidence="2">JCM 17251</strain>
    </source>
</reference>
<dbReference type="Proteomes" id="UP000624041">
    <property type="component" value="Unassembled WGS sequence"/>
</dbReference>
<proteinExistence type="predicted"/>
<evidence type="ECO:0000313" key="2">
    <source>
        <dbReference type="EMBL" id="GGN61684.1"/>
    </source>
</evidence>
<keyword evidence="1" id="KW-1133">Transmembrane helix</keyword>